<reference evidence="4" key="1">
    <citation type="journal article" date="2019" name="Int. J. Syst. Evol. Microbiol.">
        <title>The Global Catalogue of Microorganisms (GCM) 10K type strain sequencing project: providing services to taxonomists for standard genome sequencing and annotation.</title>
        <authorList>
            <consortium name="The Broad Institute Genomics Platform"/>
            <consortium name="The Broad Institute Genome Sequencing Center for Infectious Disease"/>
            <person name="Wu L."/>
            <person name="Ma J."/>
        </authorList>
    </citation>
    <scope>NUCLEOTIDE SEQUENCE [LARGE SCALE GENOMIC DNA]</scope>
    <source>
        <strain evidence="4">CGMCC 1.12479</strain>
    </source>
</reference>
<dbReference type="RefSeq" id="WP_188438480.1">
    <property type="nucleotide sequence ID" value="NZ_BMFD01000001.1"/>
</dbReference>
<keyword evidence="2" id="KW-0732">Signal</keyword>
<evidence type="ECO:0000313" key="3">
    <source>
        <dbReference type="EMBL" id="GGC25555.1"/>
    </source>
</evidence>
<gene>
    <name evidence="3" type="ORF">GCM10010993_00800</name>
</gene>
<feature type="compositionally biased region" description="Basic and acidic residues" evidence="1">
    <location>
        <begin position="88"/>
        <end position="101"/>
    </location>
</feature>
<feature type="compositionally biased region" description="Polar residues" evidence="1">
    <location>
        <begin position="78"/>
        <end position="87"/>
    </location>
</feature>
<sequence>MSEQNNITLFDRKNIILAILFCALGSLNAFAQGEKERNFPDVPVKTSDVAGAFESHESTATDSKYDFNLKQNNQQVNRDIKPAQSTSVRKENPLYKQGGDKEVKKEEMSTLSFNLFLYIVDKFREDN</sequence>
<keyword evidence="4" id="KW-1185">Reference proteome</keyword>
<evidence type="ECO:0000256" key="1">
    <source>
        <dbReference type="SAM" id="MobiDB-lite"/>
    </source>
</evidence>
<accession>A0ABQ1LLL0</accession>
<evidence type="ECO:0000256" key="2">
    <source>
        <dbReference type="SAM" id="SignalP"/>
    </source>
</evidence>
<comment type="caution">
    <text evidence="3">The sequence shown here is derived from an EMBL/GenBank/DDBJ whole genome shotgun (WGS) entry which is preliminary data.</text>
</comment>
<dbReference type="EMBL" id="BMFD01000001">
    <property type="protein sequence ID" value="GGC25555.1"/>
    <property type="molecule type" value="Genomic_DNA"/>
</dbReference>
<name>A0ABQ1LLL0_9BACT</name>
<feature type="region of interest" description="Disordered" evidence="1">
    <location>
        <begin position="78"/>
        <end position="101"/>
    </location>
</feature>
<feature type="chain" id="PRO_5045083258" evidence="2">
    <location>
        <begin position="32"/>
        <end position="127"/>
    </location>
</feature>
<evidence type="ECO:0000313" key="4">
    <source>
        <dbReference type="Proteomes" id="UP000635885"/>
    </source>
</evidence>
<feature type="signal peptide" evidence="2">
    <location>
        <begin position="1"/>
        <end position="31"/>
    </location>
</feature>
<proteinExistence type="predicted"/>
<protein>
    <submittedName>
        <fullName evidence="3">Uncharacterized protein</fullName>
    </submittedName>
</protein>
<dbReference type="Proteomes" id="UP000635885">
    <property type="component" value="Unassembled WGS sequence"/>
</dbReference>
<organism evidence="3 4">
    <name type="scientific">Belliella aquatica</name>
    <dbReference type="NCBI Taxonomy" id="1323734"/>
    <lineage>
        <taxon>Bacteria</taxon>
        <taxon>Pseudomonadati</taxon>
        <taxon>Bacteroidota</taxon>
        <taxon>Cytophagia</taxon>
        <taxon>Cytophagales</taxon>
        <taxon>Cyclobacteriaceae</taxon>
        <taxon>Belliella</taxon>
    </lineage>
</organism>